<evidence type="ECO:0000256" key="2">
    <source>
        <dbReference type="ARBA" id="ARBA00022692"/>
    </source>
</evidence>
<keyword evidence="2 5" id="KW-0812">Transmembrane</keyword>
<feature type="domain" description="Peptidase S26" evidence="6">
    <location>
        <begin position="101"/>
        <end position="181"/>
    </location>
</feature>
<keyword evidence="8" id="KW-1185">Reference proteome</keyword>
<proteinExistence type="predicted"/>
<evidence type="ECO:0000256" key="3">
    <source>
        <dbReference type="ARBA" id="ARBA00022989"/>
    </source>
</evidence>
<evidence type="ECO:0000313" key="7">
    <source>
        <dbReference type="EMBL" id="KCZ70822.1"/>
    </source>
</evidence>
<dbReference type="NCBIfam" id="TIGR02228">
    <property type="entry name" value="sigpep_I_arch"/>
    <property type="match status" value="1"/>
</dbReference>
<dbReference type="AlphaFoldDB" id="A0A062V0A5"/>
<dbReference type="PANTHER" id="PTHR10806">
    <property type="entry name" value="SIGNAL PEPTIDASE COMPLEX CATALYTIC SUBUNIT SEC11"/>
    <property type="match status" value="1"/>
</dbReference>
<dbReference type="Pfam" id="PF10502">
    <property type="entry name" value="Peptidase_S26"/>
    <property type="match status" value="1"/>
</dbReference>
<feature type="transmembrane region" description="Helical" evidence="5">
    <location>
        <begin position="23"/>
        <end position="46"/>
    </location>
</feature>
<dbReference type="RefSeq" id="WP_048092743.1">
    <property type="nucleotide sequence ID" value="NZ_JMIY01000007.1"/>
</dbReference>
<keyword evidence="3 5" id="KW-1133">Transmembrane helix</keyword>
<feature type="transmembrane region" description="Helical" evidence="5">
    <location>
        <begin position="243"/>
        <end position="260"/>
    </location>
</feature>
<dbReference type="GO" id="GO:0006465">
    <property type="term" value="P:signal peptide processing"/>
    <property type="evidence" value="ECO:0007669"/>
    <property type="project" value="InterPro"/>
</dbReference>
<evidence type="ECO:0000256" key="4">
    <source>
        <dbReference type="ARBA" id="ARBA00023136"/>
    </source>
</evidence>
<keyword evidence="4 5" id="KW-0472">Membrane</keyword>
<reference evidence="7 8" key="1">
    <citation type="journal article" date="2013" name="Nature">
        <title>Anaerobic oxidation of methane coupled to nitrate reduction in a novel archaeal lineage.</title>
        <authorList>
            <person name="Haroon M.F."/>
            <person name="Hu S."/>
            <person name="Shi Y."/>
            <person name="Imelfort M."/>
            <person name="Keller J."/>
            <person name="Hugenholtz P."/>
            <person name="Yuan Z."/>
            <person name="Tyson G.W."/>
        </authorList>
    </citation>
    <scope>NUCLEOTIDE SEQUENCE [LARGE SCALE GENOMIC DNA]</scope>
    <source>
        <strain evidence="7 8">ANME-2d</strain>
    </source>
</reference>
<dbReference type="EMBL" id="JMIY01000007">
    <property type="protein sequence ID" value="KCZ70822.1"/>
    <property type="molecule type" value="Genomic_DNA"/>
</dbReference>
<evidence type="ECO:0000256" key="1">
    <source>
        <dbReference type="ARBA" id="ARBA00004370"/>
    </source>
</evidence>
<dbReference type="Proteomes" id="UP000027153">
    <property type="component" value="Unassembled WGS sequence"/>
</dbReference>
<evidence type="ECO:0000259" key="6">
    <source>
        <dbReference type="Pfam" id="PF10502"/>
    </source>
</evidence>
<dbReference type="Gene3D" id="2.10.109.10">
    <property type="entry name" value="Umud Fragment, subunit A"/>
    <property type="match status" value="1"/>
</dbReference>
<evidence type="ECO:0000313" key="8">
    <source>
        <dbReference type="Proteomes" id="UP000027153"/>
    </source>
</evidence>
<dbReference type="PANTHER" id="PTHR10806:SF6">
    <property type="entry name" value="SIGNAL PEPTIDASE COMPLEX CATALYTIC SUBUNIT SEC11"/>
    <property type="match status" value="1"/>
</dbReference>
<dbReference type="CDD" id="cd06462">
    <property type="entry name" value="Peptidase_S24_S26"/>
    <property type="match status" value="1"/>
</dbReference>
<dbReference type="InterPro" id="IPR019533">
    <property type="entry name" value="Peptidase_S26"/>
</dbReference>
<feature type="transmembrane region" description="Helical" evidence="5">
    <location>
        <begin position="96"/>
        <end position="123"/>
    </location>
</feature>
<protein>
    <submittedName>
        <fullName evidence="7">Signal peptidase I</fullName>
    </submittedName>
</protein>
<comment type="subcellular location">
    <subcellularLocation>
        <location evidence="1">Membrane</location>
    </subcellularLocation>
</comment>
<accession>A0A062V0A5</accession>
<dbReference type="InterPro" id="IPR001733">
    <property type="entry name" value="Peptidase_S26B"/>
</dbReference>
<dbReference type="OrthoDB" id="4822at2157"/>
<dbReference type="GO" id="GO:0004252">
    <property type="term" value="F:serine-type endopeptidase activity"/>
    <property type="evidence" value="ECO:0007669"/>
    <property type="project" value="InterPro"/>
</dbReference>
<comment type="caution">
    <text evidence="7">The sequence shown here is derived from an EMBL/GenBank/DDBJ whole genome shotgun (WGS) entry which is preliminary data.</text>
</comment>
<organism evidence="7 8">
    <name type="scientific">Candidatus Methanoperedens nitratireducens</name>
    <dbReference type="NCBI Taxonomy" id="1392998"/>
    <lineage>
        <taxon>Archaea</taxon>
        <taxon>Methanobacteriati</taxon>
        <taxon>Methanobacteriota</taxon>
        <taxon>Stenosarchaea group</taxon>
        <taxon>Methanomicrobia</taxon>
        <taxon>Methanosarcinales</taxon>
        <taxon>ANME-2 cluster</taxon>
        <taxon>Candidatus Methanoperedentaceae</taxon>
        <taxon>Candidatus Methanoperedens</taxon>
    </lineage>
</organism>
<dbReference type="GO" id="GO:0016020">
    <property type="term" value="C:membrane"/>
    <property type="evidence" value="ECO:0007669"/>
    <property type="project" value="UniProtKB-SubCell"/>
</dbReference>
<dbReference type="SUPFAM" id="SSF51306">
    <property type="entry name" value="LexA/Signal peptidase"/>
    <property type="match status" value="1"/>
</dbReference>
<gene>
    <name evidence="7" type="ORF">ANME2D_02847</name>
</gene>
<name>A0A062V0A5_9EURY</name>
<dbReference type="InterPro" id="IPR036286">
    <property type="entry name" value="LexA/Signal_pep-like_sf"/>
</dbReference>
<sequence precursor="true">MVLDQIIPESIISILKDLTETRAFYLTMVYPAATSIIAGITFYLLITRQKFTYPEAAKAIKLLTKTWEYLKRRQNEAKIRYISKSMEKKRILRNTVFFEMGSLVLSGTLIILILTKTLFLAMVTTQSMAPLIMPGDLIVTEALTKNITVGDVIVFIPPDNDMMYVHRVTSVSENEIRTKGDNALPDTWRLTKDNIKGKAISLNQKPIVIKGLGYYFMPIDNPIRAQDPTLKAIRGNIQTMQTYGPLISIMIILFVLLTMIKK</sequence>
<evidence type="ECO:0000256" key="5">
    <source>
        <dbReference type="SAM" id="Phobius"/>
    </source>
</evidence>